<evidence type="ECO:0000256" key="3">
    <source>
        <dbReference type="ARBA" id="ARBA00018863"/>
    </source>
</evidence>
<evidence type="ECO:0000256" key="9">
    <source>
        <dbReference type="ARBA" id="ARBA00023069"/>
    </source>
</evidence>
<evidence type="ECO:0000313" key="13">
    <source>
        <dbReference type="EMBL" id="CAG5094733.1"/>
    </source>
</evidence>
<evidence type="ECO:0000256" key="12">
    <source>
        <dbReference type="ARBA" id="ARBA00023273"/>
    </source>
</evidence>
<keyword evidence="9" id="KW-0969">Cilium</keyword>
<evidence type="ECO:0000256" key="2">
    <source>
        <dbReference type="ARBA" id="ARBA00006831"/>
    </source>
</evidence>
<dbReference type="PANTHER" id="PTHR13236:SF0">
    <property type="entry name" value="CYTOPLASMIC DYNEIN 2 LIGHT INTERMEDIATE CHAIN 1"/>
    <property type="match status" value="1"/>
</dbReference>
<evidence type="ECO:0000256" key="7">
    <source>
        <dbReference type="ARBA" id="ARBA00022794"/>
    </source>
</evidence>
<comment type="similarity">
    <text evidence="2">Belongs to the dynein light intermediate chain family.</text>
</comment>
<comment type="subcellular location">
    <subcellularLocation>
        <location evidence="1">Cytoplasm</location>
        <location evidence="1">Cytoskeleton</location>
        <location evidence="1">Cilium basal body</location>
    </subcellularLocation>
</comment>
<evidence type="ECO:0000256" key="6">
    <source>
        <dbReference type="ARBA" id="ARBA00022701"/>
    </source>
</evidence>
<name>A0ABN7SF18_OIKDI</name>
<keyword evidence="12" id="KW-0966">Cell projection</keyword>
<evidence type="ECO:0000256" key="11">
    <source>
        <dbReference type="ARBA" id="ARBA00023212"/>
    </source>
</evidence>
<protein>
    <recommendedName>
        <fullName evidence="3">Cytoplasmic dynein 2 light intermediate chain 1</fullName>
    </recommendedName>
</protein>
<keyword evidence="4" id="KW-0217">Developmental protein</keyword>
<evidence type="ECO:0000256" key="5">
    <source>
        <dbReference type="ARBA" id="ARBA00022490"/>
    </source>
</evidence>
<organism evidence="13 14">
    <name type="scientific">Oikopleura dioica</name>
    <name type="common">Tunicate</name>
    <dbReference type="NCBI Taxonomy" id="34765"/>
    <lineage>
        <taxon>Eukaryota</taxon>
        <taxon>Metazoa</taxon>
        <taxon>Chordata</taxon>
        <taxon>Tunicata</taxon>
        <taxon>Appendicularia</taxon>
        <taxon>Copelata</taxon>
        <taxon>Oikopleuridae</taxon>
        <taxon>Oikopleura</taxon>
    </lineage>
</organism>
<keyword evidence="11" id="KW-0206">Cytoskeleton</keyword>
<keyword evidence="7" id="KW-0970">Cilium biogenesis/degradation</keyword>
<dbReference type="SUPFAM" id="SSF52540">
    <property type="entry name" value="P-loop containing nucleoside triphosphate hydrolases"/>
    <property type="match status" value="1"/>
</dbReference>
<accession>A0ABN7SF18</accession>
<dbReference type="PANTHER" id="PTHR13236">
    <property type="entry name" value="DYNEIN 2 LIGHT INTERMEDIATE CHAIN, ISOFORM 2"/>
    <property type="match status" value="1"/>
</dbReference>
<dbReference type="Proteomes" id="UP001158576">
    <property type="component" value="Chromosome XSR"/>
</dbReference>
<dbReference type="EMBL" id="OU015569">
    <property type="protein sequence ID" value="CAG5094733.1"/>
    <property type="molecule type" value="Genomic_DNA"/>
</dbReference>
<gene>
    <name evidence="13" type="ORF">OKIOD_LOCUS5379</name>
</gene>
<keyword evidence="8" id="KW-0243">Dynein</keyword>
<keyword evidence="14" id="KW-1185">Reference proteome</keyword>
<evidence type="ECO:0000256" key="4">
    <source>
        <dbReference type="ARBA" id="ARBA00022473"/>
    </source>
</evidence>
<keyword evidence="5" id="KW-0963">Cytoplasm</keyword>
<evidence type="ECO:0000256" key="8">
    <source>
        <dbReference type="ARBA" id="ARBA00023017"/>
    </source>
</evidence>
<evidence type="ECO:0000313" key="14">
    <source>
        <dbReference type="Proteomes" id="UP001158576"/>
    </source>
</evidence>
<keyword evidence="10" id="KW-0505">Motor protein</keyword>
<sequence>MNLWKNMDLERRKRQKDIATRDIIIFGGYQAGKSSVIRTLLNEDAPTEILDLATLSQVEDLVKKLGKFSSAIKEKKVKLAIVANKYDQFSSLKSDVKAAVNEFLKVSSKYLKASLIQCSCTQESQKTILRRFFQSEVFHLSAVSSLSESSTDNSQPLVLLQGAQKVQVTSTVDSAAIELSQVVEQERIKSSSMNQRQPENMDNFADSEIDGAVRHFHNHREYSKLAQLQLS</sequence>
<evidence type="ECO:0000256" key="10">
    <source>
        <dbReference type="ARBA" id="ARBA00023175"/>
    </source>
</evidence>
<dbReference type="InterPro" id="IPR040045">
    <property type="entry name" value="DYNC2LI1"/>
</dbReference>
<dbReference type="InterPro" id="IPR027417">
    <property type="entry name" value="P-loop_NTPase"/>
</dbReference>
<reference evidence="13 14" key="1">
    <citation type="submission" date="2021-04" db="EMBL/GenBank/DDBJ databases">
        <authorList>
            <person name="Bliznina A."/>
        </authorList>
    </citation>
    <scope>NUCLEOTIDE SEQUENCE [LARGE SCALE GENOMIC DNA]</scope>
</reference>
<evidence type="ECO:0000256" key="1">
    <source>
        <dbReference type="ARBA" id="ARBA00004120"/>
    </source>
</evidence>
<proteinExistence type="inferred from homology"/>
<keyword evidence="6" id="KW-0493">Microtubule</keyword>